<protein>
    <submittedName>
        <fullName evidence="2">Uncharacterized protein</fullName>
    </submittedName>
</protein>
<keyword evidence="1" id="KW-0472">Membrane</keyword>
<dbReference type="AlphaFoldDB" id="A0A2T0BPF1"/>
<organism evidence="2 3">
    <name type="scientific">Clostridium luticellarii</name>
    <dbReference type="NCBI Taxonomy" id="1691940"/>
    <lineage>
        <taxon>Bacteria</taxon>
        <taxon>Bacillati</taxon>
        <taxon>Bacillota</taxon>
        <taxon>Clostridia</taxon>
        <taxon>Eubacteriales</taxon>
        <taxon>Clostridiaceae</taxon>
        <taxon>Clostridium</taxon>
    </lineage>
</organism>
<dbReference type="OrthoDB" id="2083169at2"/>
<name>A0A2T0BPF1_9CLOT</name>
<feature type="transmembrane region" description="Helical" evidence="1">
    <location>
        <begin position="45"/>
        <end position="66"/>
    </location>
</feature>
<sequence>MGNYDSEYEKYYNSLKRKVRYSPYYNRAGSGDRYAKKANYLSRRIIRDLAGALILFVFIAGCKVIPTTTSKNVYSYSKKIVGQNYDYNKLKIQLKNIDVNYIGDRVKNVIEQLRVDGKD</sequence>
<gene>
    <name evidence="2" type="ORF">CLLU_12500</name>
</gene>
<evidence type="ECO:0000313" key="3">
    <source>
        <dbReference type="Proteomes" id="UP000237798"/>
    </source>
</evidence>
<evidence type="ECO:0000256" key="1">
    <source>
        <dbReference type="SAM" id="Phobius"/>
    </source>
</evidence>
<comment type="caution">
    <text evidence="2">The sequence shown here is derived from an EMBL/GenBank/DDBJ whole genome shotgun (WGS) entry which is preliminary data.</text>
</comment>
<proteinExistence type="predicted"/>
<evidence type="ECO:0000313" key="2">
    <source>
        <dbReference type="EMBL" id="PRR85761.1"/>
    </source>
</evidence>
<dbReference type="EMBL" id="PVXP01000012">
    <property type="protein sequence ID" value="PRR85761.1"/>
    <property type="molecule type" value="Genomic_DNA"/>
</dbReference>
<keyword evidence="1" id="KW-0812">Transmembrane</keyword>
<reference evidence="2 3" key="1">
    <citation type="submission" date="2018-03" db="EMBL/GenBank/DDBJ databases">
        <title>Genome sequence of Clostridium luticellarii DSM 29923.</title>
        <authorList>
            <person name="Poehlein A."/>
            <person name="Daniel R."/>
        </authorList>
    </citation>
    <scope>NUCLEOTIDE SEQUENCE [LARGE SCALE GENOMIC DNA]</scope>
    <source>
        <strain evidence="2 3">DSM 29923</strain>
    </source>
</reference>
<dbReference type="Proteomes" id="UP000237798">
    <property type="component" value="Unassembled WGS sequence"/>
</dbReference>
<accession>A0A2T0BPF1</accession>
<keyword evidence="3" id="KW-1185">Reference proteome</keyword>
<keyword evidence="1" id="KW-1133">Transmembrane helix</keyword>
<dbReference type="RefSeq" id="WP_106008712.1">
    <property type="nucleotide sequence ID" value="NZ_JALCPJ010000032.1"/>
</dbReference>